<dbReference type="RefSeq" id="WP_104231881.1">
    <property type="nucleotide sequence ID" value="NZ_PSNW01000013.1"/>
</dbReference>
<feature type="transmembrane region" description="Helical" evidence="1">
    <location>
        <begin position="52"/>
        <end position="71"/>
    </location>
</feature>
<accession>A0A2S5TBJ9</accession>
<dbReference type="EMBL" id="PSNW01000013">
    <property type="protein sequence ID" value="PPE72332.1"/>
    <property type="molecule type" value="Genomic_DNA"/>
</dbReference>
<dbReference type="AlphaFoldDB" id="A0A2S5TBJ9"/>
<protein>
    <submittedName>
        <fullName evidence="2">Uncharacterized protein</fullName>
    </submittedName>
</protein>
<evidence type="ECO:0000313" key="3">
    <source>
        <dbReference type="Proteomes" id="UP000238220"/>
    </source>
</evidence>
<keyword evidence="1" id="KW-0472">Membrane</keyword>
<evidence type="ECO:0000256" key="1">
    <source>
        <dbReference type="SAM" id="Phobius"/>
    </source>
</evidence>
<comment type="caution">
    <text evidence="2">The sequence shown here is derived from an EMBL/GenBank/DDBJ whole genome shotgun (WGS) entry which is preliminary data.</text>
</comment>
<keyword evidence="1" id="KW-1133">Transmembrane helix</keyword>
<gene>
    <name evidence="2" type="ORF">C3942_18630</name>
</gene>
<evidence type="ECO:0000313" key="2">
    <source>
        <dbReference type="EMBL" id="PPE72332.1"/>
    </source>
</evidence>
<proteinExistence type="predicted"/>
<name>A0A2S5TBJ9_9GAMM</name>
<feature type="transmembrane region" description="Helical" evidence="1">
    <location>
        <begin position="15"/>
        <end position="37"/>
    </location>
</feature>
<keyword evidence="3" id="KW-1185">Reference proteome</keyword>
<reference evidence="2 3" key="1">
    <citation type="submission" date="2018-02" db="EMBL/GenBank/DDBJ databases">
        <title>Genome sequencing of Solimonas sp. HR-BB.</title>
        <authorList>
            <person name="Lee Y."/>
            <person name="Jeon C.O."/>
        </authorList>
    </citation>
    <scope>NUCLEOTIDE SEQUENCE [LARGE SCALE GENOMIC DNA]</scope>
    <source>
        <strain evidence="2 3">HR-BB</strain>
    </source>
</reference>
<sequence length="109" mass="12162">MSSPDSRSHWGREELLHLLSVCGTLAGLSITIIAFMHGFDRARAAVTVVDDMLALCAALFLTCIYLIFWALRTARTPLMQRLIRIIDALFLAALTTMTIAAFVTIYTIW</sequence>
<dbReference type="OrthoDB" id="7062477at2"/>
<organism evidence="2 3">
    <name type="scientific">Solimonas fluminis</name>
    <dbReference type="NCBI Taxonomy" id="2086571"/>
    <lineage>
        <taxon>Bacteria</taxon>
        <taxon>Pseudomonadati</taxon>
        <taxon>Pseudomonadota</taxon>
        <taxon>Gammaproteobacteria</taxon>
        <taxon>Nevskiales</taxon>
        <taxon>Nevskiaceae</taxon>
        <taxon>Solimonas</taxon>
    </lineage>
</organism>
<feature type="transmembrane region" description="Helical" evidence="1">
    <location>
        <begin position="83"/>
        <end position="108"/>
    </location>
</feature>
<keyword evidence="1" id="KW-0812">Transmembrane</keyword>
<dbReference type="Proteomes" id="UP000238220">
    <property type="component" value="Unassembled WGS sequence"/>
</dbReference>